<protein>
    <recommendedName>
        <fullName evidence="3">Type 4 fimbrial biogenesis protein PilX N-terminal domain-containing protein</fullName>
    </recommendedName>
</protein>
<accession>A0A1N7IWI3</accession>
<name>A0A1N7IWI3_9GAMM</name>
<dbReference type="AlphaFoldDB" id="A0A1N7IWI3"/>
<sequence length="162" mass="17567">MKSQKGSALIVSIGMLTAVTLLAVVSLQGSTTQLKIVNNFQIREEVFTTTNRELKSQFSVFQDKQLTSAPLHNARTKVANGTSEELEPLVETAGTKIGSVETSVKVTNMIGTGLNNSLMKGSTSGKSSWINFELTANSKDQTERFSSNQLMGFKIKTFNNAN</sequence>
<reference evidence="2" key="1">
    <citation type="submission" date="2017-01" db="EMBL/GenBank/DDBJ databases">
        <authorList>
            <person name="Varghese N."/>
            <person name="Submissions S."/>
        </authorList>
    </citation>
    <scope>NUCLEOTIDE SEQUENCE [LARGE SCALE GENOMIC DNA]</scope>
    <source>
        <strain evidence="2">DSM 24913</strain>
    </source>
</reference>
<organism evidence="1 2">
    <name type="scientific">Thalassolituus maritimus</name>
    <dbReference type="NCBI Taxonomy" id="484498"/>
    <lineage>
        <taxon>Bacteria</taxon>
        <taxon>Pseudomonadati</taxon>
        <taxon>Pseudomonadota</taxon>
        <taxon>Gammaproteobacteria</taxon>
        <taxon>Oceanospirillales</taxon>
        <taxon>Oceanospirillaceae</taxon>
        <taxon>Thalassolituus</taxon>
    </lineage>
</organism>
<proteinExistence type="predicted"/>
<dbReference type="RefSeq" id="WP_076513248.1">
    <property type="nucleotide sequence ID" value="NZ_FTOH01000001.1"/>
</dbReference>
<dbReference type="STRING" id="484498.SAMN05421686_10177"/>
<dbReference type="Proteomes" id="UP000185639">
    <property type="component" value="Unassembled WGS sequence"/>
</dbReference>
<gene>
    <name evidence="1" type="ORF">SAMN05421686_10177</name>
</gene>
<keyword evidence="2" id="KW-1185">Reference proteome</keyword>
<dbReference type="EMBL" id="FTOH01000001">
    <property type="protein sequence ID" value="SIS41462.1"/>
    <property type="molecule type" value="Genomic_DNA"/>
</dbReference>
<evidence type="ECO:0000313" key="1">
    <source>
        <dbReference type="EMBL" id="SIS41462.1"/>
    </source>
</evidence>
<evidence type="ECO:0008006" key="3">
    <source>
        <dbReference type="Google" id="ProtNLM"/>
    </source>
</evidence>
<evidence type="ECO:0000313" key="2">
    <source>
        <dbReference type="Proteomes" id="UP000185639"/>
    </source>
</evidence>